<proteinExistence type="predicted"/>
<dbReference type="RefSeq" id="WP_274492220.1">
    <property type="nucleotide sequence ID" value="NZ_CP118166.1"/>
</dbReference>
<dbReference type="Pfam" id="PF18899">
    <property type="entry name" value="DUF5655"/>
    <property type="match status" value="1"/>
</dbReference>
<dbReference type="InterPro" id="IPR025629">
    <property type="entry name" value="DUF4287"/>
</dbReference>
<dbReference type="AlphaFoldDB" id="A0AAF0CF36"/>
<gene>
    <name evidence="2" type="ORF">PUV54_10655</name>
</gene>
<dbReference type="InterPro" id="IPR043714">
    <property type="entry name" value="DUF5655"/>
</dbReference>
<sequence>MAKSPEEMANAMIANMKEKTGKTLDQWLTVAKKSGQEKHGQVVKFLKSEHGLTHGFANLVAHKFLQSDAASAEGGDDALVAAQYAGPKSDLKPIYEALIKAVRAFGKDVEIAPKKTYVSIRRNKQFALIQPSTKTRVDLGINLKSETAKGRLEKSGSFNAMVSHRVRLESPSDVNKDVKAWLKKAYAEA</sequence>
<dbReference type="KEGG" id="hfl:PUV54_10655"/>
<evidence type="ECO:0000259" key="1">
    <source>
        <dbReference type="Pfam" id="PF18899"/>
    </source>
</evidence>
<organism evidence="2 3">
    <name type="scientific">Hyphococcus flavus</name>
    <dbReference type="NCBI Taxonomy" id="1866326"/>
    <lineage>
        <taxon>Bacteria</taxon>
        <taxon>Pseudomonadati</taxon>
        <taxon>Pseudomonadota</taxon>
        <taxon>Alphaproteobacteria</taxon>
        <taxon>Parvularculales</taxon>
        <taxon>Parvularculaceae</taxon>
        <taxon>Hyphococcus</taxon>
    </lineage>
</organism>
<protein>
    <submittedName>
        <fullName evidence="2">DUF4287 domain-containing protein</fullName>
    </submittedName>
</protein>
<dbReference type="Pfam" id="PF14117">
    <property type="entry name" value="DUF4287"/>
    <property type="match status" value="1"/>
</dbReference>
<dbReference type="EMBL" id="CP118166">
    <property type="protein sequence ID" value="WDI30418.1"/>
    <property type="molecule type" value="Genomic_DNA"/>
</dbReference>
<evidence type="ECO:0000313" key="3">
    <source>
        <dbReference type="Proteomes" id="UP001214043"/>
    </source>
</evidence>
<accession>A0AAF0CF36</accession>
<name>A0AAF0CF36_9PROT</name>
<evidence type="ECO:0000313" key="2">
    <source>
        <dbReference type="EMBL" id="WDI30418.1"/>
    </source>
</evidence>
<reference evidence="2" key="1">
    <citation type="submission" date="2023-02" db="EMBL/GenBank/DDBJ databases">
        <title>Genome sequence of Hyphococcus flavus.</title>
        <authorList>
            <person name="Rong J.-C."/>
            <person name="Zhao Q."/>
            <person name="Yi M."/>
            <person name="Wu J.-Y."/>
        </authorList>
    </citation>
    <scope>NUCLEOTIDE SEQUENCE</scope>
    <source>
        <strain evidence="2">MCCC 1K03223</strain>
    </source>
</reference>
<feature type="domain" description="DUF5655" evidence="1">
    <location>
        <begin position="81"/>
        <end position="186"/>
    </location>
</feature>
<keyword evidence="3" id="KW-1185">Reference proteome</keyword>
<dbReference type="Proteomes" id="UP001214043">
    <property type="component" value="Chromosome"/>
</dbReference>